<evidence type="ECO:0008006" key="3">
    <source>
        <dbReference type="Google" id="ProtNLM"/>
    </source>
</evidence>
<name>A0A1Z5IRQ6_9LACO</name>
<protein>
    <recommendedName>
        <fullName evidence="3">Mga helix-turn-helix domain-containing protein</fullName>
    </recommendedName>
</protein>
<dbReference type="RefSeq" id="WP_089089369.1">
    <property type="nucleotide sequence ID" value="NZ_BCMH01000018.1"/>
</dbReference>
<gene>
    <name evidence="1" type="ORF">IWT140_02057</name>
</gene>
<dbReference type="EMBL" id="BCMH01000018">
    <property type="protein sequence ID" value="GAX04419.1"/>
    <property type="molecule type" value="Genomic_DNA"/>
</dbReference>
<keyword evidence="2" id="KW-1185">Reference proteome</keyword>
<accession>A0A1Z5IRQ6</accession>
<comment type="caution">
    <text evidence="1">The sequence shown here is derived from an EMBL/GenBank/DDBJ whole genome shotgun (WGS) entry which is preliminary data.</text>
</comment>
<evidence type="ECO:0000313" key="1">
    <source>
        <dbReference type="EMBL" id="GAX04419.1"/>
    </source>
</evidence>
<organism evidence="1 2">
    <name type="scientific">Secundilactobacillus pentosiphilus</name>
    <dbReference type="NCBI Taxonomy" id="1714682"/>
    <lineage>
        <taxon>Bacteria</taxon>
        <taxon>Bacillati</taxon>
        <taxon>Bacillota</taxon>
        <taxon>Bacilli</taxon>
        <taxon>Lactobacillales</taxon>
        <taxon>Lactobacillaceae</taxon>
        <taxon>Secundilactobacillus</taxon>
    </lineage>
</organism>
<evidence type="ECO:0000313" key="2">
    <source>
        <dbReference type="Proteomes" id="UP000198430"/>
    </source>
</evidence>
<sequence length="493" mass="57540">MKYLAFLEKDERIKLSVLALLAEIGQHVVQVKQILDQLSITRYKFNQLIAELIEDLQQIKQCQYQLTVKSGAVISEHIDYSIYQQMQLFYLRQSPRFQIFEYEYLNQQTESRQKFLRDHFMSQSKYYTLRGQVENLLDNKALMQKRSEGGNLHPELVERAKITNVYCHFFNGIDDPFPELKEQTSRFCTFLCMTLGISLTPSERFKLRIFFQVQVKRLTGRHYMNIRNIATLKRDVRLPFLKNYYLKNVWHSDQADIDSEMSYLLLFLKSQRIMDSVPVKLCKQIQQQFNRGSQRFEQVLAETNVVEQKKFSVAVKHQTAERLSELTIWLMVFDYFELTETNSTDQPHMSMNFPALTVLGKQLVDAAVKTFDLQLSSEVQSRLLKCYVKILIDGIPSDLVKDNVTICVDFIQSIVPMDYFAQLLTTNLGAGIVLTNQLSSDVDIFLSDIFISSIHDIPQVTWLDPLKTSNWEQLRQTIAEVKQAKLEKFMAAS</sequence>
<dbReference type="AlphaFoldDB" id="A0A1Z5IRQ6"/>
<proteinExistence type="predicted"/>
<reference evidence="1 2" key="1">
    <citation type="submission" date="2015-11" db="EMBL/GenBank/DDBJ databases">
        <title>Draft genome sequences of new species of the genus Lactobacillus isolated from orchardgrass silage.</title>
        <authorList>
            <person name="Tohno M."/>
            <person name="Tanizawa Y."/>
            <person name="Arita M."/>
        </authorList>
    </citation>
    <scope>NUCLEOTIDE SEQUENCE [LARGE SCALE GENOMIC DNA]</scope>
    <source>
        <strain evidence="1 2">IWT140</strain>
    </source>
</reference>
<dbReference type="Proteomes" id="UP000198430">
    <property type="component" value="Unassembled WGS sequence"/>
</dbReference>